<organism evidence="14 15">
    <name type="scientific">Hyphomicrobium facile</name>
    <dbReference type="NCBI Taxonomy" id="51670"/>
    <lineage>
        <taxon>Bacteria</taxon>
        <taxon>Pseudomonadati</taxon>
        <taxon>Pseudomonadota</taxon>
        <taxon>Alphaproteobacteria</taxon>
        <taxon>Hyphomicrobiales</taxon>
        <taxon>Hyphomicrobiaceae</taxon>
        <taxon>Hyphomicrobium</taxon>
    </lineage>
</organism>
<evidence type="ECO:0000256" key="9">
    <source>
        <dbReference type="ARBA" id="ARBA00022927"/>
    </source>
</evidence>
<dbReference type="GO" id="GO:0015031">
    <property type="term" value="P:protein transport"/>
    <property type="evidence" value="ECO:0007669"/>
    <property type="project" value="UniProtKB-KW"/>
</dbReference>
<reference evidence="15" key="1">
    <citation type="submission" date="2016-10" db="EMBL/GenBank/DDBJ databases">
        <authorList>
            <person name="Varghese N."/>
            <person name="Submissions S."/>
        </authorList>
    </citation>
    <scope>NUCLEOTIDE SEQUENCE [LARGE SCALE GENOMIC DNA]</scope>
    <source>
        <strain evidence="15">DSM 1565</strain>
    </source>
</reference>
<evidence type="ECO:0000256" key="10">
    <source>
        <dbReference type="ARBA" id="ARBA00022989"/>
    </source>
</evidence>
<keyword evidence="10 13" id="KW-1133">Transmembrane helix</keyword>
<dbReference type="OrthoDB" id="9811406at2"/>
<protein>
    <recommendedName>
        <fullName evidence="5">Sec translocon accessory complex subunit YajC</fullName>
    </recommendedName>
</protein>
<keyword evidence="11" id="KW-0811">Translocation</keyword>
<dbReference type="PRINTS" id="PR01853">
    <property type="entry name" value="YAJCTRNLCASE"/>
</dbReference>
<evidence type="ECO:0000256" key="6">
    <source>
        <dbReference type="ARBA" id="ARBA00022448"/>
    </source>
</evidence>
<gene>
    <name evidence="14" type="ORF">SAMN04488557_1812</name>
</gene>
<comment type="subunit">
    <text evidence="4">Part of the SecDF-YidC-YajC translocase complex. The SecDF-YidC-YajC translocase forms a supercomplex with SecYEG, called the holo-translocon (HTL).</text>
</comment>
<sequence length="112" mass="12135">MFTTSAFAQTAAASPMDPLGGLLIPMLAMLAIFYFLLIRPQSQRAKQLRERLNAVRRGDTVVTAGGMLGKVTKASDTSDEIEVELADNLKVRIVKSTLLDVRSKGEPVKDAT</sequence>
<evidence type="ECO:0000256" key="1">
    <source>
        <dbReference type="ARBA" id="ARBA00002061"/>
    </source>
</evidence>
<evidence type="ECO:0000313" key="15">
    <source>
        <dbReference type="Proteomes" id="UP000199423"/>
    </source>
</evidence>
<name>A0A1I7NEE4_9HYPH</name>
<evidence type="ECO:0000256" key="4">
    <source>
        <dbReference type="ARBA" id="ARBA00011718"/>
    </source>
</evidence>
<dbReference type="PANTHER" id="PTHR33909">
    <property type="entry name" value="SEC TRANSLOCON ACCESSORY COMPLEX SUBUNIT YAJC"/>
    <property type="match status" value="1"/>
</dbReference>
<evidence type="ECO:0000313" key="14">
    <source>
        <dbReference type="EMBL" id="SFV33030.1"/>
    </source>
</evidence>
<evidence type="ECO:0000256" key="8">
    <source>
        <dbReference type="ARBA" id="ARBA00022692"/>
    </source>
</evidence>
<dbReference type="STRING" id="51670.SAMN04488557_1812"/>
<dbReference type="SMART" id="SM01323">
    <property type="entry name" value="YajC"/>
    <property type="match status" value="1"/>
</dbReference>
<dbReference type="NCBIfam" id="TIGR00739">
    <property type="entry name" value="yajC"/>
    <property type="match status" value="1"/>
</dbReference>
<dbReference type="PANTHER" id="PTHR33909:SF1">
    <property type="entry name" value="SEC TRANSLOCON ACCESSORY COMPLEX SUBUNIT YAJC"/>
    <property type="match status" value="1"/>
</dbReference>
<evidence type="ECO:0000256" key="7">
    <source>
        <dbReference type="ARBA" id="ARBA00022475"/>
    </source>
</evidence>
<evidence type="ECO:0000256" key="13">
    <source>
        <dbReference type="SAM" id="Phobius"/>
    </source>
</evidence>
<keyword evidence="9" id="KW-0653">Protein transport</keyword>
<dbReference type="InterPro" id="IPR003849">
    <property type="entry name" value="Preprotein_translocase_YajC"/>
</dbReference>
<dbReference type="AlphaFoldDB" id="A0A1I7NEE4"/>
<evidence type="ECO:0000256" key="12">
    <source>
        <dbReference type="ARBA" id="ARBA00023136"/>
    </source>
</evidence>
<dbReference type="EMBL" id="FPCH01000002">
    <property type="protein sequence ID" value="SFV33030.1"/>
    <property type="molecule type" value="Genomic_DNA"/>
</dbReference>
<keyword evidence="15" id="KW-1185">Reference proteome</keyword>
<keyword evidence="8 13" id="KW-0812">Transmembrane</keyword>
<evidence type="ECO:0000256" key="5">
    <source>
        <dbReference type="ARBA" id="ARBA00014962"/>
    </source>
</evidence>
<accession>A0A1I7NEE4</accession>
<evidence type="ECO:0000256" key="3">
    <source>
        <dbReference type="ARBA" id="ARBA00006742"/>
    </source>
</evidence>
<dbReference type="RefSeq" id="WP_092867207.1">
    <property type="nucleotide sequence ID" value="NZ_FPCH01000002.1"/>
</dbReference>
<comment type="function">
    <text evidence="1">The SecYEG-SecDF-YajC-YidC holo-translocon (HTL) protein secretase/insertase is a supercomplex required for protein secretion, insertion of proteins into membranes, and assembly of membrane protein complexes. While the SecYEG complex is essential for assembly of a number of proteins and complexes, the SecDF-YajC-YidC subcomplex facilitates these functions.</text>
</comment>
<dbReference type="Proteomes" id="UP000199423">
    <property type="component" value="Unassembled WGS sequence"/>
</dbReference>
<comment type="subcellular location">
    <subcellularLocation>
        <location evidence="2">Cell membrane</location>
        <topology evidence="2">Single-pass membrane protein</topology>
    </subcellularLocation>
</comment>
<dbReference type="Pfam" id="PF02699">
    <property type="entry name" value="YajC"/>
    <property type="match status" value="1"/>
</dbReference>
<evidence type="ECO:0000256" key="11">
    <source>
        <dbReference type="ARBA" id="ARBA00023010"/>
    </source>
</evidence>
<keyword evidence="12 13" id="KW-0472">Membrane</keyword>
<keyword evidence="7" id="KW-1003">Cell membrane</keyword>
<comment type="similarity">
    <text evidence="3">Belongs to the YajC family.</text>
</comment>
<feature type="transmembrane region" description="Helical" evidence="13">
    <location>
        <begin position="20"/>
        <end position="38"/>
    </location>
</feature>
<proteinExistence type="inferred from homology"/>
<keyword evidence="6" id="KW-0813">Transport</keyword>
<evidence type="ECO:0000256" key="2">
    <source>
        <dbReference type="ARBA" id="ARBA00004162"/>
    </source>
</evidence>
<dbReference type="GO" id="GO:0005886">
    <property type="term" value="C:plasma membrane"/>
    <property type="evidence" value="ECO:0007669"/>
    <property type="project" value="UniProtKB-SubCell"/>
</dbReference>